<organism evidence="1 2">
    <name type="scientific">Vibrio phage VAP7</name>
    <dbReference type="NCBI Taxonomy" id="2584487"/>
    <lineage>
        <taxon>Viruses</taxon>
        <taxon>Duplodnaviria</taxon>
        <taxon>Heunggongvirae</taxon>
        <taxon>Uroviricota</taxon>
        <taxon>Caudoviricetes</taxon>
        <taxon>Pantevenvirales</taxon>
        <taxon>Ackermannviridae</taxon>
        <taxon>Vapseptimavirus</taxon>
        <taxon>Vapseptimavirus VAP7</taxon>
    </lineage>
</organism>
<dbReference type="KEGG" id="vg:55616120"/>
<evidence type="ECO:0000313" key="1">
    <source>
        <dbReference type="EMBL" id="QDB73283.1"/>
    </source>
</evidence>
<reference evidence="1 2" key="1">
    <citation type="submission" date="2019-04" db="EMBL/GenBank/DDBJ databases">
        <authorList>
            <person name="Gao M."/>
            <person name="Bai C."/>
            <person name="Tong Y."/>
            <person name="Xu X."/>
        </authorList>
    </citation>
    <scope>NUCLEOTIDE SEQUENCE [LARGE SCALE GENOMIC DNA]</scope>
    <source>
        <strain evidence="1 2">Vibrio alginolyticus VA1</strain>
    </source>
</reference>
<dbReference type="EMBL" id="MK795384">
    <property type="protein sequence ID" value="QDB73283.1"/>
    <property type="molecule type" value="Genomic_DNA"/>
</dbReference>
<accession>A0A4Y5TV84</accession>
<sequence length="146" mass="16588">MIQVSFARALPSPEQCLTLKMLDQYGQSSIVAFVHEDKGRQLAGEVAVQLSQSIANFVGRTHGFVYWNDTKSLQTFAVSITAEDEMHAKVFAKRLNNTLQVHTSNWHCCPAKENGRWIIHITPQTMVGMQSNLERHSMEMLKWLTL</sequence>
<dbReference type="RefSeq" id="YP_009845757.1">
    <property type="nucleotide sequence ID" value="NC_048765.1"/>
</dbReference>
<name>A0A4Y5TV84_9CAUD</name>
<proteinExistence type="predicted"/>
<dbReference type="Proteomes" id="UP000318470">
    <property type="component" value="Segment"/>
</dbReference>
<evidence type="ECO:0000313" key="2">
    <source>
        <dbReference type="Proteomes" id="UP000318470"/>
    </source>
</evidence>
<keyword evidence="2" id="KW-1185">Reference proteome</keyword>
<protein>
    <submittedName>
        <fullName evidence="1">Uncharacterized protein</fullName>
    </submittedName>
</protein>
<dbReference type="GeneID" id="55616120"/>